<dbReference type="InterPro" id="IPR001563">
    <property type="entry name" value="Peptidase_S10"/>
</dbReference>
<dbReference type="Pfam" id="PF00450">
    <property type="entry name" value="Peptidase_S10"/>
    <property type="match status" value="1"/>
</dbReference>
<comment type="similarity">
    <text evidence="1">Belongs to the peptidase S10 family.</text>
</comment>
<proteinExistence type="inferred from homology"/>
<feature type="region of interest" description="Disordered" evidence="2">
    <location>
        <begin position="163"/>
        <end position="247"/>
    </location>
</feature>
<dbReference type="SUPFAM" id="SSF53474">
    <property type="entry name" value="alpha/beta-Hydrolases"/>
    <property type="match status" value="1"/>
</dbReference>
<feature type="compositionally biased region" description="Pro residues" evidence="2">
    <location>
        <begin position="214"/>
        <end position="225"/>
    </location>
</feature>
<protein>
    <submittedName>
        <fullName evidence="4">Uncharacterized protein</fullName>
    </submittedName>
</protein>
<dbReference type="AlphaFoldDB" id="A0A914UX70"/>
<evidence type="ECO:0000313" key="4">
    <source>
        <dbReference type="WBParaSite" id="PSAMB.scaffold13326size2325.g35431.t1"/>
    </source>
</evidence>
<sequence length="274" mass="30037">MARLGRQYNKAQSLPQCAHYNDTTIWLRRADVRKALNIPDSLPPYDSCSEAVTDNYIVQYTDMSQSVKKVVSAGVRVLLFVGDVDTVCNVMHTKQFADQLGLDLLNASYPWTFDDTLPSVAGYRTAYRGLDLLTVRGAGHFVSSQFEKPRETQQMIYNFVNNHDYSQSSGLNTNPQPTSPQPTSPQPTTTQSTSSQPTSPQPTTTQSTSSQPTSPQPTSPQPTSPQPTSSQTTSEQGHGSAAGGSRQQSPWEILSMKSLYCCLFIIGRVFASVN</sequence>
<dbReference type="GO" id="GO:0006508">
    <property type="term" value="P:proteolysis"/>
    <property type="evidence" value="ECO:0007669"/>
    <property type="project" value="InterPro"/>
</dbReference>
<name>A0A914UX70_9BILA</name>
<dbReference type="Gene3D" id="3.40.50.1820">
    <property type="entry name" value="alpha/beta hydrolase"/>
    <property type="match status" value="1"/>
</dbReference>
<dbReference type="Proteomes" id="UP000887566">
    <property type="component" value="Unplaced"/>
</dbReference>
<organism evidence="3 4">
    <name type="scientific">Plectus sambesii</name>
    <dbReference type="NCBI Taxonomy" id="2011161"/>
    <lineage>
        <taxon>Eukaryota</taxon>
        <taxon>Metazoa</taxon>
        <taxon>Ecdysozoa</taxon>
        <taxon>Nematoda</taxon>
        <taxon>Chromadorea</taxon>
        <taxon>Plectida</taxon>
        <taxon>Plectina</taxon>
        <taxon>Plectoidea</taxon>
        <taxon>Plectidae</taxon>
        <taxon>Plectus</taxon>
    </lineage>
</organism>
<dbReference type="WBParaSite" id="PSAMB.scaffold13326size2325.g35431.t1">
    <property type="protein sequence ID" value="PSAMB.scaffold13326size2325.g35431.t1"/>
    <property type="gene ID" value="PSAMB.scaffold13326size2325.g35431"/>
</dbReference>
<accession>A0A914UX70</accession>
<keyword evidence="3" id="KW-1185">Reference proteome</keyword>
<feature type="compositionally biased region" description="Polar residues" evidence="2">
    <location>
        <begin position="163"/>
        <end position="174"/>
    </location>
</feature>
<dbReference type="InterPro" id="IPR029058">
    <property type="entry name" value="AB_hydrolase_fold"/>
</dbReference>
<evidence type="ECO:0000256" key="1">
    <source>
        <dbReference type="ARBA" id="ARBA00009431"/>
    </source>
</evidence>
<reference evidence="4" key="1">
    <citation type="submission" date="2022-11" db="UniProtKB">
        <authorList>
            <consortium name="WormBaseParasite"/>
        </authorList>
    </citation>
    <scope>IDENTIFICATION</scope>
</reference>
<feature type="compositionally biased region" description="Low complexity" evidence="2">
    <location>
        <begin position="186"/>
        <end position="213"/>
    </location>
</feature>
<evidence type="ECO:0000313" key="3">
    <source>
        <dbReference type="Proteomes" id="UP000887566"/>
    </source>
</evidence>
<dbReference type="GO" id="GO:0004185">
    <property type="term" value="F:serine-type carboxypeptidase activity"/>
    <property type="evidence" value="ECO:0007669"/>
    <property type="project" value="InterPro"/>
</dbReference>
<evidence type="ECO:0000256" key="2">
    <source>
        <dbReference type="SAM" id="MobiDB-lite"/>
    </source>
</evidence>